<evidence type="ECO:0000256" key="1">
    <source>
        <dbReference type="ARBA" id="ARBA00010838"/>
    </source>
</evidence>
<dbReference type="InterPro" id="IPR001360">
    <property type="entry name" value="Glyco_hydro_1"/>
</dbReference>
<dbReference type="GO" id="GO:0009821">
    <property type="term" value="P:alkaloid biosynthetic process"/>
    <property type="evidence" value="ECO:0007669"/>
    <property type="project" value="UniProtKB-ARBA"/>
</dbReference>
<organism evidence="5 6">
    <name type="scientific">Oldenlandia corymbosa var. corymbosa</name>
    <dbReference type="NCBI Taxonomy" id="529605"/>
    <lineage>
        <taxon>Eukaryota</taxon>
        <taxon>Viridiplantae</taxon>
        <taxon>Streptophyta</taxon>
        <taxon>Embryophyta</taxon>
        <taxon>Tracheophyta</taxon>
        <taxon>Spermatophyta</taxon>
        <taxon>Magnoliopsida</taxon>
        <taxon>eudicotyledons</taxon>
        <taxon>Gunneridae</taxon>
        <taxon>Pentapetalae</taxon>
        <taxon>asterids</taxon>
        <taxon>lamiids</taxon>
        <taxon>Gentianales</taxon>
        <taxon>Rubiaceae</taxon>
        <taxon>Rubioideae</taxon>
        <taxon>Spermacoceae</taxon>
        <taxon>Hedyotis-Oldenlandia complex</taxon>
        <taxon>Oldenlandia</taxon>
    </lineage>
</organism>
<protein>
    <submittedName>
        <fullName evidence="5">OLC1v1000794C1</fullName>
    </submittedName>
</protein>
<name>A0AAV1D6S0_OLDCO</name>
<dbReference type="Proteomes" id="UP001161247">
    <property type="component" value="Chromosome 4"/>
</dbReference>
<evidence type="ECO:0000256" key="4">
    <source>
        <dbReference type="RuleBase" id="RU003690"/>
    </source>
</evidence>
<dbReference type="Pfam" id="PF00232">
    <property type="entry name" value="Glyco_hydro_1"/>
    <property type="match status" value="1"/>
</dbReference>
<dbReference type="GO" id="GO:0005975">
    <property type="term" value="P:carbohydrate metabolic process"/>
    <property type="evidence" value="ECO:0007669"/>
    <property type="project" value="InterPro"/>
</dbReference>
<evidence type="ECO:0000256" key="2">
    <source>
        <dbReference type="ARBA" id="ARBA00022801"/>
    </source>
</evidence>
<evidence type="ECO:0000256" key="3">
    <source>
        <dbReference type="ARBA" id="ARBA00023295"/>
    </source>
</evidence>
<accession>A0AAV1D6S0</accession>
<dbReference type="PRINTS" id="PR00131">
    <property type="entry name" value="GLHYDRLASE1"/>
</dbReference>
<evidence type="ECO:0000313" key="6">
    <source>
        <dbReference type="Proteomes" id="UP001161247"/>
    </source>
</evidence>
<proteinExistence type="inferred from homology"/>
<dbReference type="Gene3D" id="3.20.20.80">
    <property type="entry name" value="Glycosidases"/>
    <property type="match status" value="1"/>
</dbReference>
<keyword evidence="2" id="KW-0378">Hydrolase</keyword>
<reference evidence="5" key="1">
    <citation type="submission" date="2023-03" db="EMBL/GenBank/DDBJ databases">
        <authorList>
            <person name="Julca I."/>
        </authorList>
    </citation>
    <scope>NUCLEOTIDE SEQUENCE</scope>
</reference>
<keyword evidence="6" id="KW-1185">Reference proteome</keyword>
<comment type="similarity">
    <text evidence="1 4">Belongs to the glycosyl hydrolase 1 family.</text>
</comment>
<keyword evidence="3" id="KW-0326">Glycosidase</keyword>
<dbReference type="InterPro" id="IPR017853">
    <property type="entry name" value="GH"/>
</dbReference>
<dbReference type="GO" id="GO:0008422">
    <property type="term" value="F:beta-glucosidase activity"/>
    <property type="evidence" value="ECO:0007669"/>
    <property type="project" value="TreeGrafter"/>
</dbReference>
<dbReference type="FunFam" id="3.20.20.80:FF:000020">
    <property type="entry name" value="Beta-glucosidase 12"/>
    <property type="match status" value="1"/>
</dbReference>
<gene>
    <name evidence="5" type="ORF">OLC1_LOCUS11852</name>
</gene>
<dbReference type="EMBL" id="OX459121">
    <property type="protein sequence ID" value="CAI9102512.1"/>
    <property type="molecule type" value="Genomic_DNA"/>
</dbReference>
<dbReference type="PANTHER" id="PTHR10353:SF137">
    <property type="entry name" value="MYROSINASE 3-RELATED"/>
    <property type="match status" value="1"/>
</dbReference>
<sequence>MKLLGRRLLLLGFFLILQGYVVLGNYGVHMKSFGLHKVDRNADPLSPSFGINVLNRTSFPQGFVFGSATSSYQFSRLSNWDYFTHKYPGKVVNSNNGDVADDSYHRYKEDVNLLKEMNTDSYRFSISWSRLIPSGKISKGVNEKGIQYYNNLIDELLANGLTPAVTLFHWELPQALEDEYGGFLSPKIVKDYLDFVNLCFERFGDRVKFWITFNEPHSYSVGYDNGLSAPGRCSPWLNNNCTVGDSGTEPYIVSHHQLLAHAYAVQLYRRKYQAHQKGIIGMTNNCDWMVPLTNSSLDQRAARRSLDFMYGWFMNPLVYGDYPRTMKAIVGDRLPKFTPKQSKLLRGSYDFHGLNYYTAVYASHAINPPNRTHARYSTDNHADLTATRQGVLIGEQAGSDWLHSYPKGLWNLLLYIKRRYKNPVIYITENGIDEVNDASLPLEQALQDNYRIQYYYRHLQFTHKAIKNGVRVRGYYGWSLIDNFEWLNGYSVRFGFNFVDYNTLKRYRKLSSYWFIIFGARQQYWMNNSQHAEAGPSRSNGDGYVVEGHEAFLTQSFFSGALTVPASRFCPHDF</sequence>
<dbReference type="AlphaFoldDB" id="A0AAV1D6S0"/>
<dbReference type="PANTHER" id="PTHR10353">
    <property type="entry name" value="GLYCOSYL HYDROLASE"/>
    <property type="match status" value="1"/>
</dbReference>
<evidence type="ECO:0000313" key="5">
    <source>
        <dbReference type="EMBL" id="CAI9102512.1"/>
    </source>
</evidence>
<dbReference type="SUPFAM" id="SSF51445">
    <property type="entry name" value="(Trans)glycosidases"/>
    <property type="match status" value="1"/>
</dbReference>